<dbReference type="GO" id="GO:0000155">
    <property type="term" value="F:phosphorelay sensor kinase activity"/>
    <property type="evidence" value="ECO:0007669"/>
    <property type="project" value="InterPro"/>
</dbReference>
<dbReference type="SMART" id="SM00091">
    <property type="entry name" value="PAS"/>
    <property type="match status" value="4"/>
</dbReference>
<feature type="modified residue" description="4-aspartylphosphate" evidence="15">
    <location>
        <position position="1182"/>
    </location>
</feature>
<keyword evidence="6" id="KW-0808">Transferase</keyword>
<comment type="similarity">
    <text evidence="3">In the N-terminal section; belongs to the phytochrome family.</text>
</comment>
<dbReference type="RefSeq" id="WP_015180804.1">
    <property type="nucleotide sequence ID" value="NC_019738.1"/>
</dbReference>
<dbReference type="InterPro" id="IPR001610">
    <property type="entry name" value="PAC"/>
</dbReference>
<dbReference type="CDD" id="cd17546">
    <property type="entry name" value="REC_hyHK_CKI1_RcsC-like"/>
    <property type="match status" value="1"/>
</dbReference>
<evidence type="ECO:0000256" key="12">
    <source>
        <dbReference type="ARBA" id="ARBA00023012"/>
    </source>
</evidence>
<keyword evidence="10" id="KW-0067">ATP-binding</keyword>
<dbReference type="SUPFAM" id="SSF55785">
    <property type="entry name" value="PYP-like sensor domain (PAS domain)"/>
    <property type="match status" value="4"/>
</dbReference>
<feature type="coiled-coil region" evidence="16">
    <location>
        <begin position="837"/>
        <end position="867"/>
    </location>
</feature>
<dbReference type="SMART" id="SM00065">
    <property type="entry name" value="GAF"/>
    <property type="match status" value="1"/>
</dbReference>
<feature type="domain" description="PAC" evidence="20">
    <location>
        <begin position="346"/>
        <end position="398"/>
    </location>
</feature>
<reference evidence="21 22" key="1">
    <citation type="submission" date="2012-06" db="EMBL/GenBank/DDBJ databases">
        <title>Finished chromosome of genome of Microcoleus sp. PCC 7113.</title>
        <authorList>
            <consortium name="US DOE Joint Genome Institute"/>
            <person name="Gugger M."/>
            <person name="Coursin T."/>
            <person name="Rippka R."/>
            <person name="Tandeau De Marsac N."/>
            <person name="Huntemann M."/>
            <person name="Wei C.-L."/>
            <person name="Han J."/>
            <person name="Detter J.C."/>
            <person name="Han C."/>
            <person name="Tapia R."/>
            <person name="Chen A."/>
            <person name="Kyrpides N."/>
            <person name="Mavromatis K."/>
            <person name="Markowitz V."/>
            <person name="Szeto E."/>
            <person name="Ivanova N."/>
            <person name="Pagani I."/>
            <person name="Pati A."/>
            <person name="Goodwin L."/>
            <person name="Nordberg H.P."/>
            <person name="Cantor M.N."/>
            <person name="Hua S.X."/>
            <person name="Woyke T."/>
            <person name="Kerfeld C.A."/>
        </authorList>
    </citation>
    <scope>NUCLEOTIDE SEQUENCE [LARGE SCALE GENOMIC DNA]</scope>
    <source>
        <strain evidence="21 22">PCC 7113</strain>
    </source>
</reference>
<organism evidence="21 22">
    <name type="scientific">Allocoleopsis franciscana PCC 7113</name>
    <dbReference type="NCBI Taxonomy" id="1173027"/>
    <lineage>
        <taxon>Bacteria</taxon>
        <taxon>Bacillati</taxon>
        <taxon>Cyanobacteriota</taxon>
        <taxon>Cyanophyceae</taxon>
        <taxon>Coleofasciculales</taxon>
        <taxon>Coleofasciculaceae</taxon>
        <taxon>Allocoleopsis</taxon>
        <taxon>Allocoleopsis franciscana</taxon>
    </lineage>
</organism>
<evidence type="ECO:0000256" key="2">
    <source>
        <dbReference type="ARBA" id="ARBA00004370"/>
    </source>
</evidence>
<evidence type="ECO:0000256" key="15">
    <source>
        <dbReference type="PROSITE-ProRule" id="PRU00169"/>
    </source>
</evidence>
<dbReference type="InterPro" id="IPR011006">
    <property type="entry name" value="CheY-like_superfamily"/>
</dbReference>
<dbReference type="STRING" id="1173027.Mic7113_0729"/>
<dbReference type="InterPro" id="IPR005467">
    <property type="entry name" value="His_kinase_dom"/>
</dbReference>
<comment type="catalytic activity">
    <reaction evidence="1">
        <text>ATP + protein L-histidine = ADP + protein N-phospho-L-histidine.</text>
        <dbReference type="EC" id="2.7.13.3"/>
    </reaction>
</comment>
<dbReference type="PANTHER" id="PTHR45339">
    <property type="entry name" value="HYBRID SIGNAL TRANSDUCTION HISTIDINE KINASE J"/>
    <property type="match status" value="1"/>
</dbReference>
<keyword evidence="12" id="KW-0902">Two-component regulatory system</keyword>
<sequence>MLTANPSTILIVDDQPTNLKMLFSFLQESGFKVLVAQSGESAITKLKKVAPDLILLDVMLPGLDGFETCRRLKATAETQDIPVIFMTALSESLDKIKGLKVGAVDYITKPFQQEEVLARIENQLKIRRLSVQLELQNQKLQQSQSLLTGILNTSQDGVMVFEAMRDSRGEIVDFKWILANPVTEKMTGRTPQDLLGKQLLVELPGNCEAGLFERYVSVVETGIPQEQEFYYDYDGIKAWFVHVAVKLGDGFAVTFRDITEQKQAADALLIAQKRLEYLLSSSPAIIYSCKPDDYSSTFVSENVNLVLGYEAQEFLEDASFWVTHIHPDDREGVFAELPQLFERGQHSAEYRFLHKDGTYRWLLDVIKLVRDEEGNPLECIGSLSDITQRKQVEAKLQESQHWLSAITDANPNIVYVYDLIEQRNFFINREVYTILGYTPEQVQQMGTALLQTLMHPEDFVEIPEHFQRFESAKDGEILEFEYRMRYKHGDWRWLLARETVFARNTDGKPTQILGTAADISDRKAIEIALQQSEARIQNLAANVPGMLYEFLRYPDGSYRFTYVSSGCRHINELEPKQILENPALGFELTHPDDVASLFESIETSAQTLEPWVWEGRIITPSGRLKWIRGAAQPERCGDGEILWHGLVIDVSDRKATELELQAAKTTLERHIQRVLLQERITQEIRSSLNSKQVFQTAAIQIGEAFGVNRCLIHTYIEYPTPLIPLVAEYKPPGLVSLLNLEIPVIGNPHVQAMLAQDQAIASDNIYTEPLLKGALPLCQKLSLKSMLAVRTSYQGKPNGAIGLHQYDSFRHWTSEEINFIESVAAQLGIAIAQANLLEQEKQQRQELALQNHALEKAKLEAESANRAKSHFLSKMSHELRTPLNAILGFTQVMARDESMTPEHKEYLGIINRSGEHLLELINDILSMSQIEAGQVTLNQNCFDLYRLLDSLEEMLGFKATSKGLKLIFERASDVPRYIQTDDSKLRQTLINLLGNAIKFTHAGRVTLRVGMGSTGNQAGMFPLSQCPLPHTRLWFAVEDTGPGISLEELSSLFDPFVQSATGRQSMEGTGLGLPISQQFVRLMGGEITVISTPGQGAIFRFDIQIGLATTADEKPVSGKRQVMGLEPNQPSYRLLIVEDGAVNRKLLVKILEPLGFEVRTATNGQEGVALWESWSPHLIWMDVIMPIMDGYEATQHIKQTPKGQKTVIIALTANAFEEQQEAILKAGCDDFLPKPFQREVLLEKIAHHLGVRYVYEQQGTPNLCQSPTPLQPMAPKALTVMPVSWVTELHQAALYADDELMKQLIEQIPLEYDSLRRALRALVDNFMLEQIINLTEPTKP</sequence>
<evidence type="ECO:0000313" key="21">
    <source>
        <dbReference type="EMBL" id="AFZ16641.1"/>
    </source>
</evidence>
<dbReference type="NCBIfam" id="TIGR00229">
    <property type="entry name" value="sensory_box"/>
    <property type="match status" value="2"/>
</dbReference>
<dbReference type="FunFam" id="1.10.287.130:FF:000004">
    <property type="entry name" value="Ethylene receptor 1"/>
    <property type="match status" value="1"/>
</dbReference>
<dbReference type="InterPro" id="IPR000700">
    <property type="entry name" value="PAS-assoc_C"/>
</dbReference>
<keyword evidence="16" id="KW-0175">Coiled coil</keyword>
<dbReference type="Gene3D" id="3.30.565.10">
    <property type="entry name" value="Histidine kinase-like ATPase, C-terminal domain"/>
    <property type="match status" value="1"/>
</dbReference>
<dbReference type="InterPro" id="IPR036890">
    <property type="entry name" value="HATPase_C_sf"/>
</dbReference>
<feature type="domain" description="PAS" evidence="19">
    <location>
        <begin position="271"/>
        <end position="344"/>
    </location>
</feature>
<dbReference type="SUPFAM" id="SSF52172">
    <property type="entry name" value="CheY-like"/>
    <property type="match status" value="2"/>
</dbReference>
<dbReference type="InterPro" id="IPR003661">
    <property type="entry name" value="HisK_dim/P_dom"/>
</dbReference>
<dbReference type="SUPFAM" id="SSF47384">
    <property type="entry name" value="Homodimeric domain of signal transducing histidine kinase"/>
    <property type="match status" value="1"/>
</dbReference>
<dbReference type="SMART" id="SM00387">
    <property type="entry name" value="HATPase_c"/>
    <property type="match status" value="1"/>
</dbReference>
<dbReference type="eggNOG" id="COG3706">
    <property type="taxonomic scope" value="Bacteria"/>
</dbReference>
<evidence type="ECO:0000256" key="5">
    <source>
        <dbReference type="ARBA" id="ARBA00022553"/>
    </source>
</evidence>
<dbReference type="PRINTS" id="PR00344">
    <property type="entry name" value="BCTRLSENSOR"/>
</dbReference>
<dbReference type="PANTHER" id="PTHR45339:SF1">
    <property type="entry name" value="HYBRID SIGNAL TRANSDUCTION HISTIDINE KINASE J"/>
    <property type="match status" value="1"/>
</dbReference>
<dbReference type="Pfam" id="PF00072">
    <property type="entry name" value="Response_reg"/>
    <property type="match status" value="2"/>
</dbReference>
<evidence type="ECO:0000256" key="13">
    <source>
        <dbReference type="ARBA" id="ARBA00023136"/>
    </source>
</evidence>
<evidence type="ECO:0000259" key="19">
    <source>
        <dbReference type="PROSITE" id="PS50112"/>
    </source>
</evidence>
<dbReference type="PATRIC" id="fig|1173027.3.peg.801"/>
<feature type="domain" description="Response regulatory" evidence="18">
    <location>
        <begin position="8"/>
        <end position="124"/>
    </location>
</feature>
<evidence type="ECO:0000256" key="14">
    <source>
        <dbReference type="ARBA" id="ARBA00074306"/>
    </source>
</evidence>
<feature type="domain" description="PAS" evidence="19">
    <location>
        <begin position="399"/>
        <end position="473"/>
    </location>
</feature>
<dbReference type="CDD" id="cd00130">
    <property type="entry name" value="PAS"/>
    <property type="match status" value="4"/>
</dbReference>
<dbReference type="Proteomes" id="UP000010471">
    <property type="component" value="Chromosome"/>
</dbReference>
<keyword evidence="5 15" id="KW-0597">Phosphoprotein</keyword>
<dbReference type="Gene3D" id="3.30.450.20">
    <property type="entry name" value="PAS domain"/>
    <property type="match status" value="4"/>
</dbReference>
<dbReference type="FunFam" id="3.30.565.10:FF:000010">
    <property type="entry name" value="Sensor histidine kinase RcsC"/>
    <property type="match status" value="1"/>
</dbReference>
<dbReference type="SMART" id="SM00086">
    <property type="entry name" value="PAC"/>
    <property type="match status" value="3"/>
</dbReference>
<dbReference type="EC" id="2.7.13.3" evidence="4"/>
<dbReference type="InterPro" id="IPR003018">
    <property type="entry name" value="GAF"/>
</dbReference>
<dbReference type="EMBL" id="CP003630">
    <property type="protein sequence ID" value="AFZ16641.1"/>
    <property type="molecule type" value="Genomic_DNA"/>
</dbReference>
<dbReference type="GO" id="GO:0005524">
    <property type="term" value="F:ATP binding"/>
    <property type="evidence" value="ECO:0007669"/>
    <property type="project" value="UniProtKB-KW"/>
</dbReference>
<accession>K9WA04</accession>
<dbReference type="Pfam" id="PF02518">
    <property type="entry name" value="HATPase_c"/>
    <property type="match status" value="1"/>
</dbReference>
<evidence type="ECO:0000259" key="18">
    <source>
        <dbReference type="PROSITE" id="PS50110"/>
    </source>
</evidence>
<evidence type="ECO:0000256" key="9">
    <source>
        <dbReference type="ARBA" id="ARBA00022777"/>
    </source>
</evidence>
<dbReference type="Pfam" id="PF08447">
    <property type="entry name" value="PAS_3"/>
    <property type="match status" value="3"/>
</dbReference>
<dbReference type="InterPro" id="IPR004358">
    <property type="entry name" value="Sig_transdc_His_kin-like_C"/>
</dbReference>
<feature type="domain" description="Histidine kinase" evidence="17">
    <location>
        <begin position="874"/>
        <end position="1107"/>
    </location>
</feature>
<dbReference type="InterPro" id="IPR036097">
    <property type="entry name" value="HisK_dim/P_sf"/>
</dbReference>
<dbReference type="InterPro" id="IPR013656">
    <property type="entry name" value="PAS_4"/>
</dbReference>
<keyword evidence="11" id="KW-1133">Transmembrane helix</keyword>
<dbReference type="PROSITE" id="PS50112">
    <property type="entry name" value="PAS"/>
    <property type="match status" value="3"/>
</dbReference>
<dbReference type="InterPro" id="IPR029016">
    <property type="entry name" value="GAF-like_dom_sf"/>
</dbReference>
<dbReference type="Gene3D" id="1.10.287.130">
    <property type="match status" value="1"/>
</dbReference>
<dbReference type="InterPro" id="IPR035965">
    <property type="entry name" value="PAS-like_dom_sf"/>
</dbReference>
<dbReference type="SUPFAM" id="SSF55874">
    <property type="entry name" value="ATPase domain of HSP90 chaperone/DNA topoisomerase II/histidine kinase"/>
    <property type="match status" value="1"/>
</dbReference>
<dbReference type="Pfam" id="PF08448">
    <property type="entry name" value="PAS_4"/>
    <property type="match status" value="1"/>
</dbReference>
<feature type="modified residue" description="4-aspartylphosphate" evidence="15">
    <location>
        <position position="57"/>
    </location>
</feature>
<dbReference type="GO" id="GO:0016020">
    <property type="term" value="C:membrane"/>
    <property type="evidence" value="ECO:0007669"/>
    <property type="project" value="UniProtKB-SubCell"/>
</dbReference>
<dbReference type="Pfam" id="PF01590">
    <property type="entry name" value="GAF"/>
    <property type="match status" value="1"/>
</dbReference>
<dbReference type="PROSITE" id="PS50109">
    <property type="entry name" value="HIS_KIN"/>
    <property type="match status" value="1"/>
</dbReference>
<keyword evidence="8" id="KW-0547">Nucleotide-binding</keyword>
<dbReference type="eggNOG" id="COG0784">
    <property type="taxonomic scope" value="Bacteria"/>
</dbReference>
<dbReference type="Pfam" id="PF00512">
    <property type="entry name" value="HisKA"/>
    <property type="match status" value="1"/>
</dbReference>
<evidence type="ECO:0000256" key="11">
    <source>
        <dbReference type="ARBA" id="ARBA00022989"/>
    </source>
</evidence>
<protein>
    <recommendedName>
        <fullName evidence="14">Circadian input-output histidine kinase CikA</fullName>
        <ecNumber evidence="4">2.7.13.3</ecNumber>
    </recommendedName>
</protein>
<dbReference type="eggNOG" id="COG2202">
    <property type="taxonomic scope" value="Bacteria"/>
</dbReference>
<dbReference type="CDD" id="cd16922">
    <property type="entry name" value="HATPase_EvgS-ArcB-TorS-like"/>
    <property type="match status" value="1"/>
</dbReference>
<dbReference type="SUPFAM" id="SSF55781">
    <property type="entry name" value="GAF domain-like"/>
    <property type="match status" value="1"/>
</dbReference>
<dbReference type="Gene3D" id="3.30.450.40">
    <property type="match status" value="1"/>
</dbReference>
<name>K9WA04_9CYAN</name>
<keyword evidence="13" id="KW-0472">Membrane</keyword>
<gene>
    <name evidence="21" type="ORF">Mic7113_0729</name>
</gene>
<evidence type="ECO:0000256" key="6">
    <source>
        <dbReference type="ARBA" id="ARBA00022679"/>
    </source>
</evidence>
<evidence type="ECO:0000259" key="17">
    <source>
        <dbReference type="PROSITE" id="PS50109"/>
    </source>
</evidence>
<feature type="domain" description="PAC" evidence="20">
    <location>
        <begin position="478"/>
        <end position="531"/>
    </location>
</feature>
<dbReference type="KEGG" id="mic:Mic7113_0729"/>
<evidence type="ECO:0000256" key="16">
    <source>
        <dbReference type="SAM" id="Coils"/>
    </source>
</evidence>
<comment type="subcellular location">
    <subcellularLocation>
        <location evidence="2">Membrane</location>
    </subcellularLocation>
</comment>
<feature type="domain" description="PAS" evidence="19">
    <location>
        <begin position="143"/>
        <end position="203"/>
    </location>
</feature>
<dbReference type="eggNOG" id="COG2205">
    <property type="taxonomic scope" value="Bacteria"/>
</dbReference>
<evidence type="ECO:0000313" key="22">
    <source>
        <dbReference type="Proteomes" id="UP000010471"/>
    </source>
</evidence>
<feature type="domain" description="Response regulatory" evidence="18">
    <location>
        <begin position="1133"/>
        <end position="1249"/>
    </location>
</feature>
<evidence type="ECO:0000256" key="10">
    <source>
        <dbReference type="ARBA" id="ARBA00022840"/>
    </source>
</evidence>
<dbReference type="PROSITE" id="PS50110">
    <property type="entry name" value="RESPONSE_REGULATORY"/>
    <property type="match status" value="2"/>
</dbReference>
<keyword evidence="22" id="KW-1185">Reference proteome</keyword>
<dbReference type="InterPro" id="IPR000014">
    <property type="entry name" value="PAS"/>
</dbReference>
<dbReference type="PROSITE" id="PS50113">
    <property type="entry name" value="PAC"/>
    <property type="match status" value="3"/>
</dbReference>
<evidence type="ECO:0000256" key="7">
    <source>
        <dbReference type="ARBA" id="ARBA00022692"/>
    </source>
</evidence>
<evidence type="ECO:0000259" key="20">
    <source>
        <dbReference type="PROSITE" id="PS50113"/>
    </source>
</evidence>
<dbReference type="HOGENOM" id="CLU_258410_0_0_3"/>
<dbReference type="CDD" id="cd00082">
    <property type="entry name" value="HisKA"/>
    <property type="match status" value="1"/>
</dbReference>
<dbReference type="InterPro" id="IPR013655">
    <property type="entry name" value="PAS_fold_3"/>
</dbReference>
<evidence type="ECO:0000256" key="3">
    <source>
        <dbReference type="ARBA" id="ARBA00006402"/>
    </source>
</evidence>
<evidence type="ECO:0000256" key="1">
    <source>
        <dbReference type="ARBA" id="ARBA00000085"/>
    </source>
</evidence>
<dbReference type="SMART" id="SM00448">
    <property type="entry name" value="REC"/>
    <property type="match status" value="2"/>
</dbReference>
<evidence type="ECO:0000256" key="8">
    <source>
        <dbReference type="ARBA" id="ARBA00022741"/>
    </source>
</evidence>
<dbReference type="InterPro" id="IPR001789">
    <property type="entry name" value="Sig_transdc_resp-reg_receiver"/>
</dbReference>
<evidence type="ECO:0000256" key="4">
    <source>
        <dbReference type="ARBA" id="ARBA00012438"/>
    </source>
</evidence>
<dbReference type="CDD" id="cd19920">
    <property type="entry name" value="REC_PA4781-like"/>
    <property type="match status" value="1"/>
</dbReference>
<keyword evidence="7" id="KW-0812">Transmembrane</keyword>
<proteinExistence type="inferred from homology"/>
<dbReference type="Gene3D" id="3.40.50.2300">
    <property type="match status" value="2"/>
</dbReference>
<keyword evidence="9" id="KW-0418">Kinase</keyword>
<feature type="domain" description="PAC" evidence="20">
    <location>
        <begin position="611"/>
        <end position="662"/>
    </location>
</feature>
<dbReference type="InterPro" id="IPR003594">
    <property type="entry name" value="HATPase_dom"/>
</dbReference>
<dbReference type="OrthoDB" id="446897at2"/>
<dbReference type="SMART" id="SM00388">
    <property type="entry name" value="HisKA"/>
    <property type="match status" value="1"/>
</dbReference>